<dbReference type="EMBL" id="JAAIKC010000013">
    <property type="protein sequence ID" value="NEW09074.1"/>
    <property type="molecule type" value="Genomic_DNA"/>
</dbReference>
<protein>
    <recommendedName>
        <fullName evidence="2">DUF4878 domain-containing protein</fullName>
    </recommendedName>
</protein>
<accession>A0A6G4A552</accession>
<comment type="caution">
    <text evidence="1">The sequence shown here is derived from an EMBL/GenBank/DDBJ whole genome shotgun (WGS) entry which is preliminary data.</text>
</comment>
<organism evidence="1">
    <name type="scientific">Paenibacillus sp. SYP-B3998</name>
    <dbReference type="NCBI Taxonomy" id="2678564"/>
    <lineage>
        <taxon>Bacteria</taxon>
        <taxon>Bacillati</taxon>
        <taxon>Bacillota</taxon>
        <taxon>Bacilli</taxon>
        <taxon>Bacillales</taxon>
        <taxon>Paenibacillaceae</taxon>
        <taxon>Paenibacillus</taxon>
    </lineage>
</organism>
<sequence length="87" mass="9859">MTIFLIKSNRSYEISERFIRENPQVRSQLGEVISIGLVPMGGVSISNGRGEANFDIKVKGTMKSATINISLYKESNSDWKIKEYKMK</sequence>
<name>A0A6G4A552_9BACL</name>
<evidence type="ECO:0000313" key="1">
    <source>
        <dbReference type="EMBL" id="NEW09074.1"/>
    </source>
</evidence>
<proteinExistence type="predicted"/>
<dbReference type="InterPro" id="IPR014807">
    <property type="entry name" value="Coa1"/>
</dbReference>
<dbReference type="Pfam" id="PF08695">
    <property type="entry name" value="Coa1"/>
    <property type="match status" value="1"/>
</dbReference>
<dbReference type="AlphaFoldDB" id="A0A6G4A552"/>
<gene>
    <name evidence="1" type="ORF">GK047_24160</name>
</gene>
<reference evidence="1" key="1">
    <citation type="submission" date="2020-02" db="EMBL/GenBank/DDBJ databases">
        <authorList>
            <person name="Shen X.-R."/>
            <person name="Zhang Y.-X."/>
        </authorList>
    </citation>
    <scope>NUCLEOTIDE SEQUENCE</scope>
    <source>
        <strain evidence="1">SYP-B3998</strain>
    </source>
</reference>
<evidence type="ECO:0008006" key="2">
    <source>
        <dbReference type="Google" id="ProtNLM"/>
    </source>
</evidence>